<dbReference type="Proteomes" id="UP000272025">
    <property type="component" value="Unassembled WGS sequence"/>
</dbReference>
<dbReference type="AlphaFoldDB" id="A0A3N2QAI2"/>
<organism evidence="2 3">
    <name type="scientific">Sodiomyces alkalinus (strain CBS 110278 / VKM F-3762 / F11)</name>
    <name type="common">Alkaliphilic filamentous fungus</name>
    <dbReference type="NCBI Taxonomy" id="1314773"/>
    <lineage>
        <taxon>Eukaryota</taxon>
        <taxon>Fungi</taxon>
        <taxon>Dikarya</taxon>
        <taxon>Ascomycota</taxon>
        <taxon>Pezizomycotina</taxon>
        <taxon>Sordariomycetes</taxon>
        <taxon>Hypocreomycetidae</taxon>
        <taxon>Glomerellales</taxon>
        <taxon>Plectosphaerellaceae</taxon>
        <taxon>Sodiomyces</taxon>
    </lineage>
</organism>
<feature type="compositionally biased region" description="Acidic residues" evidence="1">
    <location>
        <begin position="469"/>
        <end position="486"/>
    </location>
</feature>
<feature type="region of interest" description="Disordered" evidence="1">
    <location>
        <begin position="414"/>
        <end position="442"/>
    </location>
</feature>
<proteinExistence type="predicted"/>
<name>A0A3N2QAI2_SODAK</name>
<gene>
    <name evidence="2" type="ORF">SODALDRAFT_375867</name>
</gene>
<evidence type="ECO:0000313" key="3">
    <source>
        <dbReference type="Proteomes" id="UP000272025"/>
    </source>
</evidence>
<evidence type="ECO:0000256" key="1">
    <source>
        <dbReference type="SAM" id="MobiDB-lite"/>
    </source>
</evidence>
<dbReference type="RefSeq" id="XP_028471533.1">
    <property type="nucleotide sequence ID" value="XM_028614774.1"/>
</dbReference>
<dbReference type="STRING" id="1314773.A0A3N2QAI2"/>
<dbReference type="OrthoDB" id="5339776at2759"/>
<sequence length="695" mass="76468">MIDIDETIQALADGQFTHLVIQICRPLISGTVMTEESRAAEDRFVESDTSAAPLPGSGMLPVAPDRPPRWYNCQIYDVLDSCLVNCMQYTAKTGQQVTSHFKPFLTGIGSCSELVRFLSPFVDPDTATRLVDSIIGLSALNGTVWPKSPINTSLAATMDEAYKQHHSRRKNRSSTSLNHLTLAPLTPKLPFSDDAEFSYVPPVRSTSYIQGKSAPTTPSILARPPTFPSTSRSRSRSSRRASITDAQLPKSKSACHLAVADHHHDASSSSTRRKAVSGATTPTRRARNDGNGIPRDDDDWLLRAGIVLSAEAREYKGQMWLTSRESSTSLVALRDDEADEAVLERELARDRDLMTRRSSVVDLVEGVVDGGRSTRGSRHGSRPASRVASRGRGMVSLEGQSLDEAYFDRDQALGDEYDQGPDFVNPEDRLEAMGQDPDKDDEATVRKLVKAEGAGRSLWFGLSLFSVEENPEDSDTSDDDDAEGEVDERRDAWTSTSSRHFEGVTNSPKELIPPPDPNQGGWHDAAWLLSVACKSRLSTATTPIDAFPIDILAGLYLRARDLRARDPDSGRADKPKFITRCWGTRVSVPVITPYGQNSGHTSKECGLGANRQRGISFWMLLDHRSTLHDILSSLQPKEKGPLNVYGWNPGLRLHVGSALCRQKYSVLALVRPKSSVRALTYLHRPPPFPPLPVKM</sequence>
<feature type="compositionally biased region" description="Polar residues" evidence="1">
    <location>
        <begin position="207"/>
        <end position="219"/>
    </location>
</feature>
<protein>
    <submittedName>
        <fullName evidence="2">Uncharacterized protein</fullName>
    </submittedName>
</protein>
<feature type="region of interest" description="Disordered" evidence="1">
    <location>
        <begin position="370"/>
        <end position="394"/>
    </location>
</feature>
<reference evidence="2 3" key="1">
    <citation type="journal article" date="2018" name="Mol. Ecol.">
        <title>The obligate alkalophilic soda-lake fungus Sodiomyces alkalinus has shifted to a protein diet.</title>
        <authorList>
            <person name="Grum-Grzhimaylo A.A."/>
            <person name="Falkoski D.L."/>
            <person name="van den Heuvel J."/>
            <person name="Valero-Jimenez C.A."/>
            <person name="Min B."/>
            <person name="Choi I.G."/>
            <person name="Lipzen A."/>
            <person name="Daum C.G."/>
            <person name="Aanen D.K."/>
            <person name="Tsang A."/>
            <person name="Henrissat B."/>
            <person name="Bilanenko E.N."/>
            <person name="de Vries R.P."/>
            <person name="van Kan J.A.L."/>
            <person name="Grigoriev I.V."/>
            <person name="Debets A.J.M."/>
        </authorList>
    </citation>
    <scope>NUCLEOTIDE SEQUENCE [LARGE SCALE GENOMIC DNA]</scope>
    <source>
        <strain evidence="2 3">F11</strain>
    </source>
</reference>
<feature type="compositionally biased region" description="Polar residues" evidence="1">
    <location>
        <begin position="493"/>
        <end position="508"/>
    </location>
</feature>
<dbReference type="InterPro" id="IPR025040">
    <property type="entry name" value="DUF3984"/>
</dbReference>
<accession>A0A3N2QAI2</accession>
<keyword evidence="3" id="KW-1185">Reference proteome</keyword>
<feature type="region of interest" description="Disordered" evidence="1">
    <location>
        <begin position="207"/>
        <end position="296"/>
    </location>
</feature>
<feature type="region of interest" description="Disordered" evidence="1">
    <location>
        <begin position="469"/>
        <end position="518"/>
    </location>
</feature>
<dbReference type="GeneID" id="39583252"/>
<evidence type="ECO:0000313" key="2">
    <source>
        <dbReference type="EMBL" id="ROT43727.1"/>
    </source>
</evidence>
<dbReference type="Pfam" id="PF13136">
    <property type="entry name" value="DUF3984"/>
    <property type="match status" value="1"/>
</dbReference>
<dbReference type="EMBL" id="ML119051">
    <property type="protein sequence ID" value="ROT43727.1"/>
    <property type="molecule type" value="Genomic_DNA"/>
</dbReference>